<name>A0A6I4TV11_9SPHN</name>
<organism evidence="2 3">
    <name type="scientific">Croceibacterium xixiisoli</name>
    <dbReference type="NCBI Taxonomy" id="1476466"/>
    <lineage>
        <taxon>Bacteria</taxon>
        <taxon>Pseudomonadati</taxon>
        <taxon>Pseudomonadota</taxon>
        <taxon>Alphaproteobacteria</taxon>
        <taxon>Sphingomonadales</taxon>
        <taxon>Erythrobacteraceae</taxon>
        <taxon>Croceibacterium</taxon>
    </lineage>
</organism>
<dbReference type="Proteomes" id="UP000469430">
    <property type="component" value="Unassembled WGS sequence"/>
</dbReference>
<protein>
    <submittedName>
        <fullName evidence="2">Uncharacterized protein</fullName>
    </submittedName>
</protein>
<reference evidence="2 3" key="1">
    <citation type="submission" date="2019-12" db="EMBL/GenBank/DDBJ databases">
        <title>Genomic-based taxomic classification of the family Erythrobacteraceae.</title>
        <authorList>
            <person name="Xu L."/>
        </authorList>
    </citation>
    <scope>NUCLEOTIDE SEQUENCE [LARGE SCALE GENOMIC DNA]</scope>
    <source>
        <strain evidence="2 3">S36</strain>
    </source>
</reference>
<keyword evidence="3" id="KW-1185">Reference proteome</keyword>
<dbReference type="OrthoDB" id="6845580at2"/>
<evidence type="ECO:0000256" key="1">
    <source>
        <dbReference type="SAM" id="MobiDB-lite"/>
    </source>
</evidence>
<sequence length="231" mass="25318">MLLLASGCSRSDDEEEVDVSIVPTLFAEGFDGAAPQPAAEAQANPPADTAQVAASDDPRAGIPFDRSDRLTGRVETAMAGQLAKDFTLRFALADAGEFVRSGKVRNVWQRELAARNYPADNLAGPTALMFGVAWELANGRKLTPADHAAILRQVTAKLRGDPLERQNDEQRQIQADLRLITAGLWLEEAYVRGPYPDQMRELSDAVHRDMQKMSTNDMRDTTMTPEGFSED</sequence>
<dbReference type="RefSeq" id="WP_161390218.1">
    <property type="nucleotide sequence ID" value="NZ_JBHSCP010000001.1"/>
</dbReference>
<evidence type="ECO:0000313" key="3">
    <source>
        <dbReference type="Proteomes" id="UP000469430"/>
    </source>
</evidence>
<evidence type="ECO:0000313" key="2">
    <source>
        <dbReference type="EMBL" id="MXO98597.1"/>
    </source>
</evidence>
<dbReference type="EMBL" id="WTYJ01000001">
    <property type="protein sequence ID" value="MXO98597.1"/>
    <property type="molecule type" value="Genomic_DNA"/>
</dbReference>
<feature type="region of interest" description="Disordered" evidence="1">
    <location>
        <begin position="35"/>
        <end position="66"/>
    </location>
</feature>
<feature type="compositionally biased region" description="Low complexity" evidence="1">
    <location>
        <begin position="35"/>
        <end position="47"/>
    </location>
</feature>
<comment type="caution">
    <text evidence="2">The sequence shown here is derived from an EMBL/GenBank/DDBJ whole genome shotgun (WGS) entry which is preliminary data.</text>
</comment>
<accession>A0A6I4TV11</accession>
<gene>
    <name evidence="2" type="ORF">GRI97_06300</name>
</gene>
<proteinExistence type="predicted"/>
<dbReference type="AlphaFoldDB" id="A0A6I4TV11"/>